<gene>
    <name evidence="1" type="ORF">H9882_04465</name>
</gene>
<proteinExistence type="predicted"/>
<reference evidence="1" key="1">
    <citation type="journal article" date="2021" name="PeerJ">
        <title>Extensive microbial diversity within the chicken gut microbiome revealed by metagenomics and culture.</title>
        <authorList>
            <person name="Gilroy R."/>
            <person name="Ravi A."/>
            <person name="Getino M."/>
            <person name="Pursley I."/>
            <person name="Horton D.L."/>
            <person name="Alikhan N.F."/>
            <person name="Baker D."/>
            <person name="Gharbi K."/>
            <person name="Hall N."/>
            <person name="Watson M."/>
            <person name="Adriaenssens E.M."/>
            <person name="Foster-Nyarko E."/>
            <person name="Jarju S."/>
            <person name="Secka A."/>
            <person name="Antonio M."/>
            <person name="Oren A."/>
            <person name="Chaudhuri R.R."/>
            <person name="La Ragione R."/>
            <person name="Hildebrand F."/>
            <person name="Pallen M.J."/>
        </authorList>
    </citation>
    <scope>NUCLEOTIDE SEQUENCE</scope>
    <source>
        <strain evidence="1">B5_2728</strain>
    </source>
</reference>
<name>A0A948WSA8_9FIRM</name>
<reference evidence="1" key="2">
    <citation type="submission" date="2021-04" db="EMBL/GenBank/DDBJ databases">
        <authorList>
            <person name="Gilroy R."/>
        </authorList>
    </citation>
    <scope>NUCLEOTIDE SEQUENCE</scope>
    <source>
        <strain evidence="1">B5_2728</strain>
    </source>
</reference>
<sequence>MVIGPGCCGAGAGACCFATARSRRALNLPLTRSLSSGPLYIAVLIAFDGDRLLKIAENNEIWLFGENTLAWLSASTFLGLTAAGAPNMQRCVDTEIFGFATSYTSLLYHTLPIQVQKKLIEFKFRWLCGQK</sequence>
<evidence type="ECO:0000313" key="2">
    <source>
        <dbReference type="Proteomes" id="UP000713596"/>
    </source>
</evidence>
<comment type="caution">
    <text evidence="1">The sequence shown here is derived from an EMBL/GenBank/DDBJ whole genome shotgun (WGS) entry which is preliminary data.</text>
</comment>
<dbReference type="EMBL" id="JAHLFP010000035">
    <property type="protein sequence ID" value="MBU3806126.1"/>
    <property type="molecule type" value="Genomic_DNA"/>
</dbReference>
<accession>A0A948WSA8</accession>
<evidence type="ECO:0000313" key="1">
    <source>
        <dbReference type="EMBL" id="MBU3806126.1"/>
    </source>
</evidence>
<organism evidence="1 2">
    <name type="scientific">Candidatus Allofournierella pullistercoris</name>
    <dbReference type="NCBI Taxonomy" id="2838597"/>
    <lineage>
        <taxon>Bacteria</taxon>
        <taxon>Bacillati</taxon>
        <taxon>Bacillota</taxon>
        <taxon>Clostridia</taxon>
        <taxon>Eubacteriales</taxon>
        <taxon>Oscillospiraceae</taxon>
        <taxon>Allofournierella</taxon>
    </lineage>
</organism>
<protein>
    <submittedName>
        <fullName evidence="1">Uncharacterized protein</fullName>
    </submittedName>
</protein>
<dbReference type="AlphaFoldDB" id="A0A948WSA8"/>
<dbReference type="Proteomes" id="UP000713596">
    <property type="component" value="Unassembled WGS sequence"/>
</dbReference>